<feature type="compositionally biased region" description="Acidic residues" evidence="1">
    <location>
        <begin position="37"/>
        <end position="72"/>
    </location>
</feature>
<proteinExistence type="predicted"/>
<dbReference type="RefSeq" id="WP_132875542.1">
    <property type="nucleotide sequence ID" value="NZ_SLXQ01000001.1"/>
</dbReference>
<evidence type="ECO:0000313" key="4">
    <source>
        <dbReference type="Proteomes" id="UP000294911"/>
    </source>
</evidence>
<name>A0A4V2SV38_9PSEU</name>
<feature type="transmembrane region" description="Helical" evidence="2">
    <location>
        <begin position="136"/>
        <end position="159"/>
    </location>
</feature>
<reference evidence="3 4" key="1">
    <citation type="submission" date="2019-03" db="EMBL/GenBank/DDBJ databases">
        <title>Genomic Encyclopedia of Type Strains, Phase IV (KMG-IV): sequencing the most valuable type-strain genomes for metagenomic binning, comparative biology and taxonomic classification.</title>
        <authorList>
            <person name="Goeker M."/>
        </authorList>
    </citation>
    <scope>NUCLEOTIDE SEQUENCE [LARGE SCALE GENOMIC DNA]</scope>
    <source>
        <strain evidence="3 4">DSM 45765</strain>
    </source>
</reference>
<evidence type="ECO:0000256" key="1">
    <source>
        <dbReference type="SAM" id="MobiDB-lite"/>
    </source>
</evidence>
<feature type="transmembrane region" description="Helical" evidence="2">
    <location>
        <begin position="171"/>
        <end position="192"/>
    </location>
</feature>
<evidence type="ECO:0000313" key="3">
    <source>
        <dbReference type="EMBL" id="TCP57016.1"/>
    </source>
</evidence>
<feature type="compositionally biased region" description="Basic and acidic residues" evidence="1">
    <location>
        <begin position="1"/>
        <end position="10"/>
    </location>
</feature>
<gene>
    <name evidence="3" type="ORF">EV191_101968</name>
</gene>
<comment type="caution">
    <text evidence="3">The sequence shown here is derived from an EMBL/GenBank/DDBJ whole genome shotgun (WGS) entry which is preliminary data.</text>
</comment>
<sequence length="227" mass="23519">MSDDAAKSEAEDTAVADDTANSDTEMSDALAPSTGDESPDVTLDQEDPADATESPEEEPAESPAEPAEDPAEPADGAMRAPLPTRLAVVLGVLSPIVGLLVFVVAWLSIDNAQLVQVQAELVSNGEFVSRAELAEIVRTVMTVALSVAGALAIGWLVLLLLAYRGRNWARILLAGAGAAWVLLLVPVVFGALPTSTASTVLALLNILLVIGTVGVLFSPAATARFHR</sequence>
<dbReference type="EMBL" id="SLXQ01000001">
    <property type="protein sequence ID" value="TCP57016.1"/>
    <property type="molecule type" value="Genomic_DNA"/>
</dbReference>
<dbReference type="AlphaFoldDB" id="A0A4V2SV38"/>
<keyword evidence="2" id="KW-0812">Transmembrane</keyword>
<feature type="region of interest" description="Disordered" evidence="1">
    <location>
        <begin position="1"/>
        <end position="78"/>
    </location>
</feature>
<feature type="transmembrane region" description="Helical" evidence="2">
    <location>
        <begin position="198"/>
        <end position="217"/>
    </location>
</feature>
<dbReference type="Proteomes" id="UP000294911">
    <property type="component" value="Unassembled WGS sequence"/>
</dbReference>
<keyword evidence="2" id="KW-1133">Transmembrane helix</keyword>
<keyword evidence="2" id="KW-0472">Membrane</keyword>
<accession>A0A4V2SV38</accession>
<feature type="transmembrane region" description="Helical" evidence="2">
    <location>
        <begin position="86"/>
        <end position="109"/>
    </location>
</feature>
<evidence type="ECO:0000256" key="2">
    <source>
        <dbReference type="SAM" id="Phobius"/>
    </source>
</evidence>
<protein>
    <submittedName>
        <fullName evidence="3">Uncharacterized protein</fullName>
    </submittedName>
</protein>
<keyword evidence="4" id="KW-1185">Reference proteome</keyword>
<organism evidence="3 4">
    <name type="scientific">Tamaricihabitans halophyticus</name>
    <dbReference type="NCBI Taxonomy" id="1262583"/>
    <lineage>
        <taxon>Bacteria</taxon>
        <taxon>Bacillati</taxon>
        <taxon>Actinomycetota</taxon>
        <taxon>Actinomycetes</taxon>
        <taxon>Pseudonocardiales</taxon>
        <taxon>Pseudonocardiaceae</taxon>
        <taxon>Tamaricihabitans</taxon>
    </lineage>
</organism>